<evidence type="ECO:0000256" key="2">
    <source>
        <dbReference type="SAM" id="MobiDB-lite"/>
    </source>
</evidence>
<dbReference type="SMART" id="SM00065">
    <property type="entry name" value="GAF"/>
    <property type="match status" value="1"/>
</dbReference>
<dbReference type="Gene3D" id="3.60.40.10">
    <property type="entry name" value="PPM-type phosphatase domain"/>
    <property type="match status" value="1"/>
</dbReference>
<dbReference type="CDD" id="cd16936">
    <property type="entry name" value="HATPase_RsbW-like"/>
    <property type="match status" value="1"/>
</dbReference>
<dbReference type="InterPro" id="IPR036457">
    <property type="entry name" value="PPM-type-like_dom_sf"/>
</dbReference>
<comment type="caution">
    <text evidence="4">The sequence shown here is derived from an EMBL/GenBank/DDBJ whole genome shotgun (WGS) entry which is preliminary data.</text>
</comment>
<accession>A0ABP9HE27</accession>
<dbReference type="InterPro" id="IPR013656">
    <property type="entry name" value="PAS_4"/>
</dbReference>
<dbReference type="InterPro" id="IPR003594">
    <property type="entry name" value="HATPase_dom"/>
</dbReference>
<dbReference type="RefSeq" id="WP_345676667.1">
    <property type="nucleotide sequence ID" value="NZ_BAABHS010000012.1"/>
</dbReference>
<dbReference type="CDD" id="cd00130">
    <property type="entry name" value="PAS"/>
    <property type="match status" value="1"/>
</dbReference>
<protein>
    <submittedName>
        <fullName evidence="4">SpoIIE family protein phosphatase</fullName>
    </submittedName>
</protein>
<dbReference type="Pfam" id="PF01590">
    <property type="entry name" value="GAF"/>
    <property type="match status" value="1"/>
</dbReference>
<dbReference type="Pfam" id="PF07228">
    <property type="entry name" value="SpoIIE"/>
    <property type="match status" value="1"/>
</dbReference>
<dbReference type="PANTHER" id="PTHR43156">
    <property type="entry name" value="STAGE II SPORULATION PROTEIN E-RELATED"/>
    <property type="match status" value="1"/>
</dbReference>
<dbReference type="Proteomes" id="UP001500466">
    <property type="component" value="Unassembled WGS sequence"/>
</dbReference>
<dbReference type="PANTHER" id="PTHR43156:SF2">
    <property type="entry name" value="STAGE II SPORULATION PROTEIN E"/>
    <property type="match status" value="1"/>
</dbReference>
<sequence>MTGPYPWDPNAGDTGSDPAWLRHMLRQAPIGIAIVDTELRCVWLNDTLERNGGIPREQRLGKRLSDVLPGLPARQLETYMRNVLDTGTPLIDHEYRGRTAADPEHEHAYSTSFFRLEDQTGAVLGVCYLVIDVTDRWNARHRLALLSDAGARIGTTLDVAATAQELADAAVPALADFAAVDLLDTILRGAEPAPGPLRGSVTLRRIGQRSTDGGLAESTSATGETAPIAPGSPAERSLVDGRAVLEPVLDPETVSWLAADPPAAARARDLGMHSLMVIPIRARGITLGVAHFFRRATPDPFEGDDLILAEEFVSRAAVAIDNARRFTREHAAALALQRSLLPHALPKQPAVDVTSHYMPADPRAGVGGDWFDVIPLSGARVALVIGDVAGHGAHAAATMGRLRASVHTLADLDMAPDELLAHLDDLVIRFVDEEDTGYDGVDTTALGASCLYAVYDPVSRQCSMARAGHPPPAVVLPDGDVTFPDLPAGPPLGLGGLPFESAEFDLPAGSLIVLYTDGLVADRDRDIESGLERLRVALADPGRPLDDITKSVLDTVPVHPPEDDVALLVARTRVLDTSRVVTWELPADPAVVAEARNHTNRQLTVWGLDDAAFTTELVISELVTNAIRYARGPIRIRLIRDDTLICEVSDTTSTAPRLRHARTTDEGGRGLFLVAQFTQRWGTRYTQDGKTIWAEQQLSSAPTGAPTGIPGPEGNPANLL</sequence>
<dbReference type="SMART" id="SM00331">
    <property type="entry name" value="PP2C_SIG"/>
    <property type="match status" value="1"/>
</dbReference>
<keyword evidence="1" id="KW-0378">Hydrolase</keyword>
<dbReference type="InterPro" id="IPR001932">
    <property type="entry name" value="PPM-type_phosphatase-like_dom"/>
</dbReference>
<dbReference type="InterPro" id="IPR029016">
    <property type="entry name" value="GAF-like_dom_sf"/>
</dbReference>
<feature type="domain" description="PAS" evidence="3">
    <location>
        <begin position="17"/>
        <end position="87"/>
    </location>
</feature>
<dbReference type="InterPro" id="IPR035965">
    <property type="entry name" value="PAS-like_dom_sf"/>
</dbReference>
<keyword evidence="5" id="KW-1185">Reference proteome</keyword>
<evidence type="ECO:0000259" key="3">
    <source>
        <dbReference type="PROSITE" id="PS50112"/>
    </source>
</evidence>
<dbReference type="SMART" id="SM00091">
    <property type="entry name" value="PAS"/>
    <property type="match status" value="1"/>
</dbReference>
<evidence type="ECO:0000256" key="1">
    <source>
        <dbReference type="ARBA" id="ARBA00022801"/>
    </source>
</evidence>
<dbReference type="Pfam" id="PF13581">
    <property type="entry name" value="HATPase_c_2"/>
    <property type="match status" value="1"/>
</dbReference>
<dbReference type="InterPro" id="IPR036890">
    <property type="entry name" value="HATPase_C_sf"/>
</dbReference>
<dbReference type="SUPFAM" id="SSF55874">
    <property type="entry name" value="ATPase domain of HSP90 chaperone/DNA topoisomerase II/histidine kinase"/>
    <property type="match status" value="1"/>
</dbReference>
<organism evidence="4 5">
    <name type="scientific">Yinghuangia aomiensis</name>
    <dbReference type="NCBI Taxonomy" id="676205"/>
    <lineage>
        <taxon>Bacteria</taxon>
        <taxon>Bacillati</taxon>
        <taxon>Actinomycetota</taxon>
        <taxon>Actinomycetes</taxon>
        <taxon>Kitasatosporales</taxon>
        <taxon>Streptomycetaceae</taxon>
        <taxon>Yinghuangia</taxon>
    </lineage>
</organism>
<reference evidence="5" key="1">
    <citation type="journal article" date="2019" name="Int. J. Syst. Evol. Microbiol.">
        <title>The Global Catalogue of Microorganisms (GCM) 10K type strain sequencing project: providing services to taxonomists for standard genome sequencing and annotation.</title>
        <authorList>
            <consortium name="The Broad Institute Genomics Platform"/>
            <consortium name="The Broad Institute Genome Sequencing Center for Infectious Disease"/>
            <person name="Wu L."/>
            <person name="Ma J."/>
        </authorList>
    </citation>
    <scope>NUCLEOTIDE SEQUENCE [LARGE SCALE GENOMIC DNA]</scope>
    <source>
        <strain evidence="5">JCM 17986</strain>
    </source>
</reference>
<feature type="region of interest" description="Disordered" evidence="2">
    <location>
        <begin position="208"/>
        <end position="235"/>
    </location>
</feature>
<feature type="compositionally biased region" description="Low complexity" evidence="2">
    <location>
        <begin position="701"/>
        <end position="714"/>
    </location>
</feature>
<dbReference type="EMBL" id="BAABHS010000012">
    <property type="protein sequence ID" value="GAA4968736.1"/>
    <property type="molecule type" value="Genomic_DNA"/>
</dbReference>
<dbReference type="Gene3D" id="3.30.450.40">
    <property type="match status" value="1"/>
</dbReference>
<gene>
    <name evidence="4" type="ORF">GCM10023205_37410</name>
</gene>
<dbReference type="InterPro" id="IPR003018">
    <property type="entry name" value="GAF"/>
</dbReference>
<proteinExistence type="predicted"/>
<dbReference type="SUPFAM" id="SSF55785">
    <property type="entry name" value="PYP-like sensor domain (PAS domain)"/>
    <property type="match status" value="1"/>
</dbReference>
<dbReference type="NCBIfam" id="TIGR00229">
    <property type="entry name" value="sensory_box"/>
    <property type="match status" value="1"/>
</dbReference>
<feature type="region of interest" description="Disordered" evidence="2">
    <location>
        <begin position="699"/>
        <end position="720"/>
    </location>
</feature>
<dbReference type="SUPFAM" id="SSF55781">
    <property type="entry name" value="GAF domain-like"/>
    <property type="match status" value="1"/>
</dbReference>
<evidence type="ECO:0000313" key="5">
    <source>
        <dbReference type="Proteomes" id="UP001500466"/>
    </source>
</evidence>
<dbReference type="Gene3D" id="3.30.450.20">
    <property type="entry name" value="PAS domain"/>
    <property type="match status" value="1"/>
</dbReference>
<dbReference type="PROSITE" id="PS50112">
    <property type="entry name" value="PAS"/>
    <property type="match status" value="1"/>
</dbReference>
<dbReference type="InterPro" id="IPR052016">
    <property type="entry name" value="Bact_Sigma-Reg"/>
</dbReference>
<name>A0ABP9HE27_9ACTN</name>
<evidence type="ECO:0000313" key="4">
    <source>
        <dbReference type="EMBL" id="GAA4968736.1"/>
    </source>
</evidence>
<dbReference type="InterPro" id="IPR000014">
    <property type="entry name" value="PAS"/>
</dbReference>
<dbReference type="Pfam" id="PF08448">
    <property type="entry name" value="PAS_4"/>
    <property type="match status" value="1"/>
</dbReference>
<dbReference type="Gene3D" id="3.30.565.10">
    <property type="entry name" value="Histidine kinase-like ATPase, C-terminal domain"/>
    <property type="match status" value="1"/>
</dbReference>